<dbReference type="Pfam" id="PF09912">
    <property type="entry name" value="DUF2141"/>
    <property type="match status" value="1"/>
</dbReference>
<protein>
    <submittedName>
        <fullName evidence="1">DUF2141 domain-containing protein</fullName>
    </submittedName>
</protein>
<organism evidence="1 2">
    <name type="scientific">Fluviicola chungangensis</name>
    <dbReference type="NCBI Taxonomy" id="2597671"/>
    <lineage>
        <taxon>Bacteria</taxon>
        <taxon>Pseudomonadati</taxon>
        <taxon>Bacteroidota</taxon>
        <taxon>Flavobacteriia</taxon>
        <taxon>Flavobacteriales</taxon>
        <taxon>Crocinitomicaceae</taxon>
        <taxon>Fluviicola</taxon>
    </lineage>
</organism>
<gene>
    <name evidence="1" type="ORF">FO442_03025</name>
</gene>
<reference evidence="1 2" key="1">
    <citation type="submission" date="2019-07" db="EMBL/GenBank/DDBJ databases">
        <authorList>
            <person name="Huq M.A."/>
        </authorList>
    </citation>
    <scope>NUCLEOTIDE SEQUENCE [LARGE SCALE GENOMIC DNA]</scope>
    <source>
        <strain evidence="1 2">MAH-3</strain>
    </source>
</reference>
<dbReference type="OrthoDB" id="9788332at2"/>
<proteinExistence type="predicted"/>
<keyword evidence="2" id="KW-1185">Reference proteome</keyword>
<evidence type="ECO:0000313" key="2">
    <source>
        <dbReference type="Proteomes" id="UP000316008"/>
    </source>
</evidence>
<dbReference type="Proteomes" id="UP000316008">
    <property type="component" value="Unassembled WGS sequence"/>
</dbReference>
<dbReference type="EMBL" id="VLPL01000001">
    <property type="protein sequence ID" value="TSJ48122.1"/>
    <property type="molecule type" value="Genomic_DNA"/>
</dbReference>
<name>A0A556N7H0_9FLAO</name>
<dbReference type="AlphaFoldDB" id="A0A556N7H0"/>
<comment type="caution">
    <text evidence="1">The sequence shown here is derived from an EMBL/GenBank/DDBJ whole genome shotgun (WGS) entry which is preliminary data.</text>
</comment>
<dbReference type="InterPro" id="IPR018673">
    <property type="entry name" value="DUF2141"/>
</dbReference>
<evidence type="ECO:0000313" key="1">
    <source>
        <dbReference type="EMBL" id="TSJ48122.1"/>
    </source>
</evidence>
<sequence>MQAHLFNTMKRSFFTVILLAVIYLVSASFKATNYHTITIKVTNIRNNKGSIQLQIFRSAENYNKGLPWKVKIVDKSEMKNNTLICTFTGIEEGEYGIALLDDENKNKEMDYTMFMPDEGFGFADYYHTSWSKPKFENFKFVLKEDKTMTAKVRYV</sequence>
<accession>A0A556N7H0</accession>